<name>A0A7W7IT81_9FLAO</name>
<dbReference type="GO" id="GO:0004089">
    <property type="term" value="F:carbonate dehydratase activity"/>
    <property type="evidence" value="ECO:0007669"/>
    <property type="project" value="UniProtKB-EC"/>
</dbReference>
<comment type="caution">
    <text evidence="3">The sequence shown here is derived from an EMBL/GenBank/DDBJ whole genome shotgun (WGS) entry which is preliminary data.</text>
</comment>
<evidence type="ECO:0000256" key="1">
    <source>
        <dbReference type="ARBA" id="ARBA00006217"/>
    </source>
</evidence>
<dbReference type="NCBIfam" id="NF011765">
    <property type="entry name" value="PRK15219.1"/>
    <property type="match status" value="1"/>
</dbReference>
<protein>
    <submittedName>
        <fullName evidence="3">Carbonic anhydrase</fullName>
        <ecNumber evidence="3">4.2.1.1</ecNumber>
    </submittedName>
</protein>
<reference evidence="3 4" key="1">
    <citation type="submission" date="2020-08" db="EMBL/GenBank/DDBJ databases">
        <title>Functional genomics of gut bacteria from endangered species of beetles.</title>
        <authorList>
            <person name="Carlos-Shanley C."/>
        </authorList>
    </citation>
    <scope>NUCLEOTIDE SEQUENCE [LARGE SCALE GENOMIC DNA]</scope>
    <source>
        <strain evidence="3 4">S00142</strain>
    </source>
</reference>
<feature type="binding site" evidence="2">
    <location>
        <position position="107"/>
    </location>
    <ligand>
        <name>Zn(2+)</name>
        <dbReference type="ChEBI" id="CHEBI:29105"/>
    </ligand>
</feature>
<keyword evidence="2" id="KW-0862">Zinc</keyword>
<evidence type="ECO:0000256" key="2">
    <source>
        <dbReference type="PIRSR" id="PIRSR601765-1"/>
    </source>
</evidence>
<keyword evidence="2" id="KW-0479">Metal-binding</keyword>
<comment type="cofactor">
    <cofactor evidence="2">
        <name>Zn(2+)</name>
        <dbReference type="ChEBI" id="CHEBI:29105"/>
    </cofactor>
    <text evidence="2">Binds 1 zinc ion per subunit.</text>
</comment>
<evidence type="ECO:0000313" key="3">
    <source>
        <dbReference type="EMBL" id="MBB4800110.1"/>
    </source>
</evidence>
<dbReference type="EMBL" id="JACHLD010000001">
    <property type="protein sequence ID" value="MBB4800110.1"/>
    <property type="molecule type" value="Genomic_DNA"/>
</dbReference>
<dbReference type="PROSITE" id="PS51257">
    <property type="entry name" value="PROKAR_LIPOPROTEIN"/>
    <property type="match status" value="1"/>
</dbReference>
<feature type="binding site" evidence="2">
    <location>
        <position position="109"/>
    </location>
    <ligand>
        <name>Zn(2+)</name>
        <dbReference type="ChEBI" id="CHEBI:29105"/>
    </ligand>
</feature>
<dbReference type="SUPFAM" id="SSF53056">
    <property type="entry name" value="beta-carbonic anhydrase, cab"/>
    <property type="match status" value="1"/>
</dbReference>
<dbReference type="Pfam" id="PF00484">
    <property type="entry name" value="Pro_CA"/>
    <property type="match status" value="1"/>
</dbReference>
<keyword evidence="3" id="KW-0456">Lyase</keyword>
<dbReference type="PANTHER" id="PTHR11002:SF79">
    <property type="entry name" value="CARBONIC ANHYDRASE 2"/>
    <property type="match status" value="1"/>
</dbReference>
<evidence type="ECO:0000313" key="4">
    <source>
        <dbReference type="Proteomes" id="UP000561681"/>
    </source>
</evidence>
<dbReference type="EC" id="4.2.1.1" evidence="3"/>
<feature type="binding site" evidence="2">
    <location>
        <position position="163"/>
    </location>
    <ligand>
        <name>Zn(2+)</name>
        <dbReference type="ChEBI" id="CHEBI:29105"/>
    </ligand>
</feature>
<accession>A0A7W7IT81</accession>
<sequence>MNKTFCMIVSVVFMTVSCEKKQQEKEGIEPKTVQEKEVSETVSKLVPLKEKVLTAEEQKALTPDLVIKSLKDGNKRYMNNDLTLRDHSALVRDATEGQFPKAVILSCLDSRIPVEDVFDKGIGDLFVGRVAGNFVNEDLLGSMEFGCKVSGAKLILVLGHESCGAIKSAIDDVKMGNITAMLSKIKPAIAKSQDFKGNKTSKNDEFVEHVAKTNVLETIENIKARSPILKEMANKGEIKIIGAYYDLHSGEVIFL</sequence>
<dbReference type="CDD" id="cd03378">
    <property type="entry name" value="beta_CA_cladeC"/>
    <property type="match status" value="1"/>
</dbReference>
<dbReference type="GO" id="GO:0008270">
    <property type="term" value="F:zinc ion binding"/>
    <property type="evidence" value="ECO:0007669"/>
    <property type="project" value="InterPro"/>
</dbReference>
<organism evidence="3 4">
    <name type="scientific">Flavobacterium nitrogenifigens</name>
    <dbReference type="NCBI Taxonomy" id="1617283"/>
    <lineage>
        <taxon>Bacteria</taxon>
        <taxon>Pseudomonadati</taxon>
        <taxon>Bacteroidota</taxon>
        <taxon>Flavobacteriia</taxon>
        <taxon>Flavobacteriales</taxon>
        <taxon>Flavobacteriaceae</taxon>
        <taxon>Flavobacterium</taxon>
    </lineage>
</organism>
<dbReference type="InterPro" id="IPR001765">
    <property type="entry name" value="Carbonic_anhydrase"/>
</dbReference>
<proteinExistence type="inferred from homology"/>
<gene>
    <name evidence="3" type="ORF">HNP37_000149</name>
</gene>
<dbReference type="AlphaFoldDB" id="A0A7W7IT81"/>
<dbReference type="InterPro" id="IPR036874">
    <property type="entry name" value="Carbonic_anhydrase_sf"/>
</dbReference>
<dbReference type="SMART" id="SM00947">
    <property type="entry name" value="Pro_CA"/>
    <property type="match status" value="1"/>
</dbReference>
<dbReference type="RefSeq" id="WP_184157734.1">
    <property type="nucleotide sequence ID" value="NZ_JACHLD010000001.1"/>
</dbReference>
<feature type="binding site" evidence="2">
    <location>
        <position position="160"/>
    </location>
    <ligand>
        <name>Zn(2+)</name>
        <dbReference type="ChEBI" id="CHEBI:29105"/>
    </ligand>
</feature>
<dbReference type="Proteomes" id="UP000561681">
    <property type="component" value="Unassembled WGS sequence"/>
</dbReference>
<dbReference type="Gene3D" id="3.40.1050.10">
    <property type="entry name" value="Carbonic anhydrase"/>
    <property type="match status" value="1"/>
</dbReference>
<dbReference type="PANTHER" id="PTHR11002">
    <property type="entry name" value="CARBONIC ANHYDRASE"/>
    <property type="match status" value="1"/>
</dbReference>
<comment type="similarity">
    <text evidence="1">Belongs to the beta-class carbonic anhydrase family.</text>
</comment>
<keyword evidence="4" id="KW-1185">Reference proteome</keyword>